<sequence length="104" mass="11363">MEKQSVAAVLGVGLFTCITLCVYFIMRYRSATVHLPSESRKKESLDWQKPGILVLGIGVGLFIVGILDNYINTDLPDSLAVAILIISAGVAMIIANRLDKKRDI</sequence>
<proteinExistence type="predicted"/>
<feature type="transmembrane region" description="Helical" evidence="1">
    <location>
        <begin position="6"/>
        <end position="26"/>
    </location>
</feature>
<gene>
    <name evidence="2" type="ORF">NCTC11343_00620</name>
    <name evidence="3" type="ORF">SPHINGO8BC_50586</name>
</gene>
<dbReference type="AlphaFoldDB" id="A0A2X2L4A2"/>
<keyword evidence="1" id="KW-0472">Membrane</keyword>
<name>A0A2X2L4A2_SPHMU</name>
<dbReference type="Proteomes" id="UP000251241">
    <property type="component" value="Unassembled WGS sequence"/>
</dbReference>
<reference evidence="3 5" key="2">
    <citation type="submission" date="2019-10" db="EMBL/GenBank/DDBJ databases">
        <authorList>
            <person name="Karimi E."/>
        </authorList>
    </citation>
    <scope>NUCLEOTIDE SEQUENCE [LARGE SCALE GENOMIC DNA]</scope>
    <source>
        <strain evidence="3">Sphingobacterium sp. 8BC</strain>
    </source>
</reference>
<dbReference type="GeneID" id="97178940"/>
<evidence type="ECO:0000313" key="2">
    <source>
        <dbReference type="EMBL" id="SPZ84090.1"/>
    </source>
</evidence>
<dbReference type="EMBL" id="CABWMV010000024">
    <property type="protein sequence ID" value="VXC87279.1"/>
    <property type="molecule type" value="Genomic_DNA"/>
</dbReference>
<dbReference type="RefSeq" id="WP_139144912.1">
    <property type="nucleotide sequence ID" value="NZ_CP068086.1"/>
</dbReference>
<keyword evidence="1" id="KW-1133">Transmembrane helix</keyword>
<dbReference type="EMBL" id="UAUU01000002">
    <property type="protein sequence ID" value="SPZ84090.1"/>
    <property type="molecule type" value="Genomic_DNA"/>
</dbReference>
<evidence type="ECO:0000313" key="4">
    <source>
        <dbReference type="Proteomes" id="UP000251241"/>
    </source>
</evidence>
<protein>
    <submittedName>
        <fullName evidence="2">Uncharacterized protein</fullName>
    </submittedName>
</protein>
<evidence type="ECO:0000313" key="5">
    <source>
        <dbReference type="Proteomes" id="UP000432350"/>
    </source>
</evidence>
<evidence type="ECO:0000313" key="3">
    <source>
        <dbReference type="EMBL" id="VXC87279.1"/>
    </source>
</evidence>
<accession>A0A654C281</accession>
<evidence type="ECO:0000256" key="1">
    <source>
        <dbReference type="SAM" id="Phobius"/>
    </source>
</evidence>
<reference evidence="2 4" key="1">
    <citation type="submission" date="2018-06" db="EMBL/GenBank/DDBJ databases">
        <authorList>
            <consortium name="Pathogen Informatics"/>
            <person name="Doyle S."/>
        </authorList>
    </citation>
    <scope>NUCLEOTIDE SEQUENCE [LARGE SCALE GENOMIC DNA]</scope>
    <source>
        <strain evidence="2 4">NCTC11343</strain>
    </source>
</reference>
<feature type="transmembrane region" description="Helical" evidence="1">
    <location>
        <begin position="79"/>
        <end position="98"/>
    </location>
</feature>
<keyword evidence="1" id="KW-0812">Transmembrane</keyword>
<organism evidence="2 4">
    <name type="scientific">Sphingobacterium multivorum</name>
    <dbReference type="NCBI Taxonomy" id="28454"/>
    <lineage>
        <taxon>Bacteria</taxon>
        <taxon>Pseudomonadati</taxon>
        <taxon>Bacteroidota</taxon>
        <taxon>Sphingobacteriia</taxon>
        <taxon>Sphingobacteriales</taxon>
        <taxon>Sphingobacteriaceae</taxon>
        <taxon>Sphingobacterium</taxon>
    </lineage>
</organism>
<feature type="transmembrane region" description="Helical" evidence="1">
    <location>
        <begin position="47"/>
        <end position="67"/>
    </location>
</feature>
<accession>A0A2X2L4A2</accession>
<dbReference type="Proteomes" id="UP000432350">
    <property type="component" value="Unassembled WGS sequence"/>
</dbReference>